<dbReference type="GO" id="GO:0051604">
    <property type="term" value="P:protein maturation"/>
    <property type="evidence" value="ECO:0007669"/>
    <property type="project" value="InterPro"/>
</dbReference>
<organism evidence="10 11">
    <name type="scientific">Nannocystis exedens</name>
    <dbReference type="NCBI Taxonomy" id="54"/>
    <lineage>
        <taxon>Bacteria</taxon>
        <taxon>Pseudomonadati</taxon>
        <taxon>Myxococcota</taxon>
        <taxon>Polyangia</taxon>
        <taxon>Nannocystales</taxon>
        <taxon>Nannocystaceae</taxon>
        <taxon>Nannocystis</taxon>
    </lineage>
</organism>
<evidence type="ECO:0000313" key="10">
    <source>
        <dbReference type="EMBL" id="SFF07164.1"/>
    </source>
</evidence>
<feature type="transmembrane region" description="Helical" evidence="7">
    <location>
        <begin position="226"/>
        <end position="247"/>
    </location>
</feature>
<feature type="transmembrane region" description="Helical" evidence="7">
    <location>
        <begin position="38"/>
        <end position="62"/>
    </location>
</feature>
<dbReference type="Pfam" id="PF06762">
    <property type="entry name" value="LMF1"/>
    <property type="match status" value="1"/>
</dbReference>
<evidence type="ECO:0000256" key="2">
    <source>
        <dbReference type="ARBA" id="ARBA00005512"/>
    </source>
</evidence>
<dbReference type="Proteomes" id="UP000199400">
    <property type="component" value="Unassembled WGS sequence"/>
</dbReference>
<keyword evidence="5 7" id="KW-1133">Transmembrane helix</keyword>
<dbReference type="Pfam" id="PF25179">
    <property type="entry name" value="LMF1_C"/>
    <property type="match status" value="1"/>
</dbReference>
<evidence type="ECO:0000256" key="6">
    <source>
        <dbReference type="ARBA" id="ARBA00023136"/>
    </source>
</evidence>
<proteinExistence type="inferred from homology"/>
<feature type="transmembrane region" description="Helical" evidence="7">
    <location>
        <begin position="82"/>
        <end position="107"/>
    </location>
</feature>
<evidence type="ECO:0000256" key="1">
    <source>
        <dbReference type="ARBA" id="ARBA00004477"/>
    </source>
</evidence>
<evidence type="ECO:0000256" key="5">
    <source>
        <dbReference type="ARBA" id="ARBA00022989"/>
    </source>
</evidence>
<dbReference type="EMBL" id="FOMX01000027">
    <property type="protein sequence ID" value="SFF07164.1"/>
    <property type="molecule type" value="Genomic_DNA"/>
</dbReference>
<accession>A0A1I2FNV3</accession>
<feature type="transmembrane region" description="Helical" evidence="7">
    <location>
        <begin position="114"/>
        <end position="134"/>
    </location>
</feature>
<evidence type="ECO:0000256" key="4">
    <source>
        <dbReference type="ARBA" id="ARBA00022824"/>
    </source>
</evidence>
<keyword evidence="11" id="KW-1185">Reference proteome</keyword>
<dbReference type="PANTHER" id="PTHR14463:SF10">
    <property type="entry name" value="LIPASE MATURATION FACTOR 1"/>
    <property type="match status" value="1"/>
</dbReference>
<keyword evidence="4" id="KW-0256">Endoplasmic reticulum</keyword>
<evidence type="ECO:0000259" key="8">
    <source>
        <dbReference type="Pfam" id="PF06762"/>
    </source>
</evidence>
<gene>
    <name evidence="10" type="ORF">SAMN02745121_06784</name>
</gene>
<dbReference type="AlphaFoldDB" id="A0A1I2FNV3"/>
<dbReference type="InterPro" id="IPR009613">
    <property type="entry name" value="LMF"/>
</dbReference>
<sequence>MEPDPRELQTPGQRVLSRLRRIFVGEHPGGNYVLTRFVVLRVLGLVFVAAFATAVAQLVPLVGAHGITPLGPVDDFWARPTLFWWSASDAALGAVSVLGLVLSIALLLGCENAILLVVLWALYLSIVHVGGRWYAFGWEIQLLETALLCAVLSPLARLRPLAGDRPPPYVAVVLLRWLAFRIMLGAGLIKLRGDPCWTELTCLERHFETQPIPNPVSFYFHHLPPAVLRAGVVFNHLAELVLPWFVFGPRRLRIVAALGMIAFQLTLIVSGNLSFLNWLTLVPLLACLDDRFLRRLVPARLRARAGDGSARPTRAAVVAAACYAVVVAWLSIDVVANLAGRRQQMNASFDRLHLVNTYGAFGSISTVRLELQIEGTDAAVPDDSAVWRPYHLPCKPGSVDRRPCWISPDHRRLDWLMWFAALDLAGNGYLARETWLFSLLDRLLAGEPTVLSLFADPPQFAGGAPTFVRVDVYRYWFAPLGHPDWWRRERLDRLIRPVARDDPDLRGLLDGE</sequence>
<dbReference type="InterPro" id="IPR057433">
    <property type="entry name" value="LMF1/2_C"/>
</dbReference>
<reference evidence="11" key="1">
    <citation type="submission" date="2016-10" db="EMBL/GenBank/DDBJ databases">
        <authorList>
            <person name="Varghese N."/>
            <person name="Submissions S."/>
        </authorList>
    </citation>
    <scope>NUCLEOTIDE SEQUENCE [LARGE SCALE GENOMIC DNA]</scope>
    <source>
        <strain evidence="11">ATCC 25963</strain>
    </source>
</reference>
<feature type="domain" description="Lipase maturation factor 1/2 C-terminal" evidence="9">
    <location>
        <begin position="354"/>
        <end position="493"/>
    </location>
</feature>
<evidence type="ECO:0000256" key="3">
    <source>
        <dbReference type="ARBA" id="ARBA00022692"/>
    </source>
</evidence>
<feature type="transmembrane region" description="Helical" evidence="7">
    <location>
        <begin position="254"/>
        <end position="275"/>
    </location>
</feature>
<comment type="subcellular location">
    <subcellularLocation>
        <location evidence="1">Endoplasmic reticulum membrane</location>
        <topology evidence="1">Multi-pass membrane protein</topology>
    </subcellularLocation>
</comment>
<keyword evidence="6 7" id="KW-0472">Membrane</keyword>
<dbReference type="RefSeq" id="WP_170136336.1">
    <property type="nucleotide sequence ID" value="NZ_FOMX01000027.1"/>
</dbReference>
<evidence type="ECO:0000256" key="7">
    <source>
        <dbReference type="SAM" id="Phobius"/>
    </source>
</evidence>
<name>A0A1I2FNV3_9BACT</name>
<evidence type="ECO:0000259" key="9">
    <source>
        <dbReference type="Pfam" id="PF25179"/>
    </source>
</evidence>
<dbReference type="PANTHER" id="PTHR14463">
    <property type="entry name" value="LIPASE MATURATION FACTOR"/>
    <property type="match status" value="1"/>
</dbReference>
<dbReference type="InterPro" id="IPR057434">
    <property type="entry name" value="LMF1/2_N"/>
</dbReference>
<evidence type="ECO:0000313" key="11">
    <source>
        <dbReference type="Proteomes" id="UP000199400"/>
    </source>
</evidence>
<feature type="domain" description="Lipase maturation factor 1/2 N-terminal" evidence="8">
    <location>
        <begin position="134"/>
        <end position="294"/>
    </location>
</feature>
<feature type="transmembrane region" description="Helical" evidence="7">
    <location>
        <begin position="315"/>
        <end position="336"/>
    </location>
</feature>
<protein>
    <submittedName>
        <fullName evidence="10">Lipase maturation factor</fullName>
    </submittedName>
</protein>
<keyword evidence="3 7" id="KW-0812">Transmembrane</keyword>
<dbReference type="STRING" id="54.SAMN02745121_06784"/>
<comment type="similarity">
    <text evidence="2">Belongs to the lipase maturation factor family.</text>
</comment>